<comment type="caution">
    <text evidence="1">The sequence shown here is derived from an EMBL/GenBank/DDBJ whole genome shotgun (WGS) entry which is preliminary data.</text>
</comment>
<sequence length="197" mass="22464">MPFMREELQKYFYALTSVARALRSIGVDFELIGSMVLPVGYGMYWDVHDVDLFVIGESPFMNPDKFEELAGRNDWDVGTSAFGNMYMEVLAGDSMIRVDLMENALDVYIPSKLLEDSLAAAVGEDKIKVMRVEGLIVLKAREATDEAEEFLEELNERLGDSSIRLDKKKILSFINEYPSDERKSLRHRIEMAGIYLD</sequence>
<reference evidence="1" key="2">
    <citation type="submission" date="2020-09" db="EMBL/GenBank/DDBJ databases">
        <authorList>
            <person name="Sun Q."/>
            <person name="Ohkuma M."/>
        </authorList>
    </citation>
    <scope>NUCLEOTIDE SEQUENCE</scope>
    <source>
        <strain evidence="1">JCM 10088</strain>
    </source>
</reference>
<keyword evidence="2" id="KW-1185">Reference proteome</keyword>
<dbReference type="AlphaFoldDB" id="A0A830GRW8"/>
<dbReference type="SUPFAM" id="SSF81301">
    <property type="entry name" value="Nucleotidyltransferase"/>
    <property type="match status" value="1"/>
</dbReference>
<accession>A0A830GRW8</accession>
<dbReference type="Pfam" id="PF09970">
    <property type="entry name" value="DUF2204"/>
    <property type="match status" value="1"/>
</dbReference>
<keyword evidence="1" id="KW-0808">Transferase</keyword>
<protein>
    <submittedName>
        <fullName evidence="1">Nucleotidyltransferase</fullName>
    </submittedName>
</protein>
<evidence type="ECO:0000313" key="2">
    <source>
        <dbReference type="Proteomes" id="UP000610960"/>
    </source>
</evidence>
<name>A0A830GRW8_9CREN</name>
<dbReference type="InterPro" id="IPR043519">
    <property type="entry name" value="NT_sf"/>
</dbReference>
<dbReference type="Proteomes" id="UP000610960">
    <property type="component" value="Unassembled WGS sequence"/>
</dbReference>
<proteinExistence type="predicted"/>
<dbReference type="EMBL" id="BMNL01000001">
    <property type="protein sequence ID" value="GGP19296.1"/>
    <property type="molecule type" value="Genomic_DNA"/>
</dbReference>
<dbReference type="Gene3D" id="3.30.460.40">
    <property type="match status" value="1"/>
</dbReference>
<dbReference type="GO" id="GO:0016740">
    <property type="term" value="F:transferase activity"/>
    <property type="evidence" value="ECO:0007669"/>
    <property type="project" value="UniProtKB-KW"/>
</dbReference>
<dbReference type="InterPro" id="IPR018700">
    <property type="entry name" value="DUF2204"/>
</dbReference>
<evidence type="ECO:0000313" key="1">
    <source>
        <dbReference type="EMBL" id="GGP19296.1"/>
    </source>
</evidence>
<organism evidence="1 2">
    <name type="scientific">Thermocladium modestius</name>
    <dbReference type="NCBI Taxonomy" id="62609"/>
    <lineage>
        <taxon>Archaea</taxon>
        <taxon>Thermoproteota</taxon>
        <taxon>Thermoprotei</taxon>
        <taxon>Thermoproteales</taxon>
        <taxon>Thermoproteaceae</taxon>
        <taxon>Thermocladium</taxon>
    </lineage>
</organism>
<reference evidence="1" key="1">
    <citation type="journal article" date="2014" name="Int. J. Syst. Evol. Microbiol.">
        <title>Complete genome sequence of Corynebacterium casei LMG S-19264T (=DSM 44701T), isolated from a smear-ripened cheese.</title>
        <authorList>
            <consortium name="US DOE Joint Genome Institute (JGI-PGF)"/>
            <person name="Walter F."/>
            <person name="Albersmeier A."/>
            <person name="Kalinowski J."/>
            <person name="Ruckert C."/>
        </authorList>
    </citation>
    <scope>NUCLEOTIDE SEQUENCE</scope>
    <source>
        <strain evidence="1">JCM 10088</strain>
    </source>
</reference>
<gene>
    <name evidence="1" type="ORF">GCM10007981_02410</name>
</gene>